<feature type="repeat" description="WD" evidence="3">
    <location>
        <begin position="1101"/>
        <end position="1132"/>
    </location>
</feature>
<gene>
    <name evidence="8" type="ORF">ATI61_108395</name>
</gene>
<feature type="repeat" description="WD" evidence="3">
    <location>
        <begin position="973"/>
        <end position="1014"/>
    </location>
</feature>
<evidence type="ECO:0000256" key="3">
    <source>
        <dbReference type="PROSITE-ProRule" id="PRU00221"/>
    </source>
</evidence>
<dbReference type="SUPFAM" id="SSF50998">
    <property type="entry name" value="Quinoprotein alcohol dehydrogenase-like"/>
    <property type="match status" value="1"/>
</dbReference>
<dbReference type="InterPro" id="IPR011009">
    <property type="entry name" value="Kinase-like_dom_sf"/>
</dbReference>
<keyword evidence="6" id="KW-1133">Transmembrane helix</keyword>
<organism evidence="8 9">
    <name type="scientific">Archangium gephyra</name>
    <dbReference type="NCBI Taxonomy" id="48"/>
    <lineage>
        <taxon>Bacteria</taxon>
        <taxon>Pseudomonadati</taxon>
        <taxon>Myxococcota</taxon>
        <taxon>Myxococcia</taxon>
        <taxon>Myxococcales</taxon>
        <taxon>Cystobacterineae</taxon>
        <taxon>Archangiaceae</taxon>
        <taxon>Archangium</taxon>
    </lineage>
</organism>
<sequence length="1155" mass="124230">MSQAMRQEGAGPSEAPDASISGSAATLVHPHTPASGEPEASELGSATTLHASSKGSAPGASSAVPEATLPVVDPAHYAISGELAHGGIGRILRARDLRLGRPVAIKEMLAPAREAEPRFVAEALVTARLQHPSIVPVYEAGRWPGGEPFYAMKLVSGRSLADVLAERKTLEERLALLPHVLAVAEAMAYAHSERIIHRDLKPANVLVGDFGETVVIDWGLAKELSREHDVGATGAGVSPASDSEDGAMTRVGTVMGTPAYMPPEQAAGHAVDERADVYALGAILYHLLAGVQPYDGGSSGQVLQRVVQGPPPPLSQRERCIPVDLVAIVTKAMARDPAGRYACARELVEDLRRFQTGQIVGAYEYSRMELLRRFVRRYRAVVSVVGVAMALLAVLGAVSVGHIMDERDRAERKQVEAESARREADAQADELRLVQARNALESDPIETIRWLRRLTPGFTRWPAVRTIAADARSRGFSTVLSGHKEVINALLFSPDGRRIVSSSDDHSLRLWNLEQGTSQVLSGHTDEAWRLVAFPDARGFVSSGKDGTLRHWDLETGEGRLFATLAGPVSALVASRDGRYLLANSRVDDQLFVWDQKGGAPRTFSTGHGGVEELMVSPEGGHVLLRTMKGQTVLGDLTRGTFLPLEDGGHPAVAMALSPRGDLAAVVGHDETVRFFETRGGGPRSVGESPVKAWVLTFSPDGGALVFANLEGEMRLLDLATGRSRLLGRQQGMLQGLVFSPDGRYVTAYGRGPTASLWNVSTGKARPLFASPEAIYTVRYSPDGTHLAAGSSDGFVRLFAMDGELQRVLATAPAPLLEMSRSPDGGRLATVDAKGTLRVVDMADGTLVHEELGGARVPPVFSRDGRWLVSAGSDHRLHLRDGVTGQVARGFEGHAHPLTTLALSADGRWLASADEAGEVRLWETASGQGRVLGRHEKSVFRVTFSKDGGWLASVGQDRAVRVWDVASGKGRLLGHHADAVRAVDFSPDGRRLVTGGMDHTLRFWDPEGGQKERLDLSGGGVEEVLFSPDGRFVVSRSLHDPRLRLWDEKEGKLLPPLRGHSSEVFDLAFSPDGTRLAAAGLDESVRLWDLTDLETREDRALRGHTGAVRGVEFLPEGQSLVSIGEDGTVRLWPDELPREPQALRAWLETVKGSEP</sequence>
<dbReference type="Gene3D" id="2.130.10.10">
    <property type="entry name" value="YVTN repeat-like/Quinoprotein amine dehydrogenase"/>
    <property type="match status" value="4"/>
</dbReference>
<dbReference type="PROSITE" id="PS50011">
    <property type="entry name" value="PROTEIN_KINASE_DOM"/>
    <property type="match status" value="1"/>
</dbReference>
<evidence type="ECO:0000313" key="8">
    <source>
        <dbReference type="EMBL" id="REG28853.1"/>
    </source>
</evidence>
<dbReference type="SUPFAM" id="SSF56112">
    <property type="entry name" value="Protein kinase-like (PK-like)"/>
    <property type="match status" value="1"/>
</dbReference>
<keyword evidence="9" id="KW-1185">Reference proteome</keyword>
<evidence type="ECO:0000256" key="2">
    <source>
        <dbReference type="ARBA" id="ARBA00022737"/>
    </source>
</evidence>
<dbReference type="PANTHER" id="PTHR22847:SF637">
    <property type="entry name" value="WD REPEAT DOMAIN 5B"/>
    <property type="match status" value="1"/>
</dbReference>
<feature type="repeat" description="WD" evidence="3">
    <location>
        <begin position="768"/>
        <end position="799"/>
    </location>
</feature>
<dbReference type="EMBL" id="QUMU01000008">
    <property type="protein sequence ID" value="REG28853.1"/>
    <property type="molecule type" value="Genomic_DNA"/>
</dbReference>
<feature type="repeat" description="WD" evidence="3">
    <location>
        <begin position="1057"/>
        <end position="1098"/>
    </location>
</feature>
<dbReference type="PROSITE" id="PS50294">
    <property type="entry name" value="WD_REPEATS_REGION"/>
    <property type="match status" value="7"/>
</dbReference>
<keyword evidence="2" id="KW-0677">Repeat</keyword>
<evidence type="ECO:0000256" key="4">
    <source>
        <dbReference type="SAM" id="Coils"/>
    </source>
</evidence>
<accession>A0ABX9JXM4</accession>
<feature type="compositionally biased region" description="Low complexity" evidence="5">
    <location>
        <begin position="51"/>
        <end position="64"/>
    </location>
</feature>
<dbReference type="InterPro" id="IPR000719">
    <property type="entry name" value="Prot_kinase_dom"/>
</dbReference>
<proteinExistence type="predicted"/>
<dbReference type="InterPro" id="IPR019775">
    <property type="entry name" value="WD40_repeat_CS"/>
</dbReference>
<keyword evidence="6" id="KW-0812">Transmembrane</keyword>
<evidence type="ECO:0000313" key="9">
    <source>
        <dbReference type="Proteomes" id="UP000256345"/>
    </source>
</evidence>
<dbReference type="InterPro" id="IPR001680">
    <property type="entry name" value="WD40_rpt"/>
</dbReference>
<dbReference type="Gene3D" id="3.30.200.20">
    <property type="entry name" value="Phosphorylase Kinase, domain 1"/>
    <property type="match status" value="1"/>
</dbReference>
<feature type="repeat" description="WD" evidence="3">
    <location>
        <begin position="480"/>
        <end position="521"/>
    </location>
</feature>
<keyword evidence="4" id="KW-0175">Coiled coil</keyword>
<keyword evidence="1 3" id="KW-0853">WD repeat</keyword>
<dbReference type="Pfam" id="PF00069">
    <property type="entry name" value="Pkinase"/>
    <property type="match status" value="1"/>
</dbReference>
<evidence type="ECO:0000259" key="7">
    <source>
        <dbReference type="PROSITE" id="PS50011"/>
    </source>
</evidence>
<feature type="repeat" description="WD" evidence="3">
    <location>
        <begin position="891"/>
        <end position="932"/>
    </location>
</feature>
<dbReference type="CDD" id="cd00200">
    <property type="entry name" value="WD40"/>
    <property type="match status" value="2"/>
</dbReference>
<protein>
    <submittedName>
        <fullName evidence="8">WD40 repeat protein</fullName>
    </submittedName>
</protein>
<dbReference type="InterPro" id="IPR020472">
    <property type="entry name" value="WD40_PAC1"/>
</dbReference>
<dbReference type="CDD" id="cd14014">
    <property type="entry name" value="STKc_PknB_like"/>
    <property type="match status" value="1"/>
</dbReference>
<name>A0ABX9JXM4_9BACT</name>
<feature type="repeat" description="WD" evidence="3">
    <location>
        <begin position="521"/>
        <end position="558"/>
    </location>
</feature>
<keyword evidence="6" id="KW-0472">Membrane</keyword>
<dbReference type="InterPro" id="IPR015943">
    <property type="entry name" value="WD40/YVTN_repeat-like_dom_sf"/>
</dbReference>
<dbReference type="PANTHER" id="PTHR22847">
    <property type="entry name" value="WD40 REPEAT PROTEIN"/>
    <property type="match status" value="1"/>
</dbReference>
<dbReference type="SUPFAM" id="SSF82171">
    <property type="entry name" value="DPP6 N-terminal domain-like"/>
    <property type="match status" value="1"/>
</dbReference>
<dbReference type="PRINTS" id="PR00320">
    <property type="entry name" value="GPROTEINBRPT"/>
</dbReference>
<dbReference type="PROSITE" id="PS00108">
    <property type="entry name" value="PROTEIN_KINASE_ST"/>
    <property type="match status" value="1"/>
</dbReference>
<feature type="coiled-coil region" evidence="4">
    <location>
        <begin position="403"/>
        <end position="437"/>
    </location>
</feature>
<comment type="caution">
    <text evidence="8">The sequence shown here is derived from an EMBL/GenBank/DDBJ whole genome shotgun (WGS) entry which is preliminary data.</text>
</comment>
<dbReference type="SMART" id="SM00320">
    <property type="entry name" value="WD40"/>
    <property type="match status" value="14"/>
</dbReference>
<evidence type="ECO:0000256" key="6">
    <source>
        <dbReference type="SAM" id="Phobius"/>
    </source>
</evidence>
<dbReference type="PROSITE" id="PS50082">
    <property type="entry name" value="WD_REPEATS_2"/>
    <property type="match status" value="8"/>
</dbReference>
<feature type="domain" description="Protein kinase" evidence="7">
    <location>
        <begin position="77"/>
        <end position="354"/>
    </location>
</feature>
<dbReference type="InterPro" id="IPR011047">
    <property type="entry name" value="Quinoprotein_ADH-like_sf"/>
</dbReference>
<dbReference type="InterPro" id="IPR008271">
    <property type="entry name" value="Ser/Thr_kinase_AS"/>
</dbReference>
<reference evidence="8 9" key="1">
    <citation type="submission" date="2018-08" db="EMBL/GenBank/DDBJ databases">
        <title>Genomic Encyclopedia of Archaeal and Bacterial Type Strains, Phase II (KMG-II): from individual species to whole genera.</title>
        <authorList>
            <person name="Goeker M."/>
        </authorList>
    </citation>
    <scope>NUCLEOTIDE SEQUENCE [LARGE SCALE GENOMIC DNA]</scope>
    <source>
        <strain evidence="8 9">DSM 2261</strain>
    </source>
</reference>
<dbReference type="PROSITE" id="PS00678">
    <property type="entry name" value="WD_REPEATS_1"/>
    <property type="match status" value="3"/>
</dbReference>
<evidence type="ECO:0000256" key="5">
    <source>
        <dbReference type="SAM" id="MobiDB-lite"/>
    </source>
</evidence>
<dbReference type="SMART" id="SM00220">
    <property type="entry name" value="S_TKc"/>
    <property type="match status" value="1"/>
</dbReference>
<dbReference type="Proteomes" id="UP000256345">
    <property type="component" value="Unassembled WGS sequence"/>
</dbReference>
<feature type="transmembrane region" description="Helical" evidence="6">
    <location>
        <begin position="380"/>
        <end position="404"/>
    </location>
</feature>
<dbReference type="Pfam" id="PF00400">
    <property type="entry name" value="WD40"/>
    <property type="match status" value="8"/>
</dbReference>
<feature type="repeat" description="WD" evidence="3">
    <location>
        <begin position="932"/>
        <end position="973"/>
    </location>
</feature>
<feature type="region of interest" description="Disordered" evidence="5">
    <location>
        <begin position="1"/>
        <end position="64"/>
    </location>
</feature>
<evidence type="ECO:0000256" key="1">
    <source>
        <dbReference type="ARBA" id="ARBA00022574"/>
    </source>
</evidence>
<dbReference type="Gene3D" id="1.10.510.10">
    <property type="entry name" value="Transferase(Phosphotransferase) domain 1"/>
    <property type="match status" value="1"/>
</dbReference>